<organism evidence="1 2">
    <name type="scientific">Popillia japonica</name>
    <name type="common">Japanese beetle</name>
    <dbReference type="NCBI Taxonomy" id="7064"/>
    <lineage>
        <taxon>Eukaryota</taxon>
        <taxon>Metazoa</taxon>
        <taxon>Ecdysozoa</taxon>
        <taxon>Arthropoda</taxon>
        <taxon>Hexapoda</taxon>
        <taxon>Insecta</taxon>
        <taxon>Pterygota</taxon>
        <taxon>Neoptera</taxon>
        <taxon>Endopterygota</taxon>
        <taxon>Coleoptera</taxon>
        <taxon>Polyphaga</taxon>
        <taxon>Scarabaeiformia</taxon>
        <taxon>Scarabaeidae</taxon>
        <taxon>Rutelinae</taxon>
        <taxon>Popillia</taxon>
    </lineage>
</organism>
<dbReference type="EMBL" id="JASPKY010000332">
    <property type="protein sequence ID" value="KAK9708322.1"/>
    <property type="molecule type" value="Genomic_DNA"/>
</dbReference>
<gene>
    <name evidence="1" type="ORF">QE152_g27282</name>
</gene>
<name>A0AAW1JWV4_POPJA</name>
<dbReference type="AlphaFoldDB" id="A0AAW1JWV4"/>
<accession>A0AAW1JWV4</accession>
<protein>
    <submittedName>
        <fullName evidence="1">Uncharacterized protein</fullName>
    </submittedName>
</protein>
<keyword evidence="2" id="KW-1185">Reference proteome</keyword>
<proteinExistence type="predicted"/>
<dbReference type="Proteomes" id="UP001458880">
    <property type="component" value="Unassembled WGS sequence"/>
</dbReference>
<sequence length="118" mass="13182">MAACVAHVDSAALTFELNKLKKSDIIDILVNRTVLSNVHVVVDLDKHLFETKNNRELNISATKVAGNCDKRACTETDCIEKALELEFAKKEVNIVPKLSDLLEARINDQAFIVDKLFN</sequence>
<comment type="caution">
    <text evidence="1">The sequence shown here is derived from an EMBL/GenBank/DDBJ whole genome shotgun (WGS) entry which is preliminary data.</text>
</comment>
<reference evidence="1 2" key="1">
    <citation type="journal article" date="2024" name="BMC Genomics">
        <title>De novo assembly and annotation of Popillia japonica's genome with initial clues to its potential as an invasive pest.</title>
        <authorList>
            <person name="Cucini C."/>
            <person name="Boschi S."/>
            <person name="Funari R."/>
            <person name="Cardaioli E."/>
            <person name="Iannotti N."/>
            <person name="Marturano G."/>
            <person name="Paoli F."/>
            <person name="Bruttini M."/>
            <person name="Carapelli A."/>
            <person name="Frati F."/>
            <person name="Nardi F."/>
        </authorList>
    </citation>
    <scope>NUCLEOTIDE SEQUENCE [LARGE SCALE GENOMIC DNA]</scope>
    <source>
        <strain evidence="1">DMR45628</strain>
    </source>
</reference>
<evidence type="ECO:0000313" key="2">
    <source>
        <dbReference type="Proteomes" id="UP001458880"/>
    </source>
</evidence>
<evidence type="ECO:0000313" key="1">
    <source>
        <dbReference type="EMBL" id="KAK9708322.1"/>
    </source>
</evidence>